<dbReference type="InterPro" id="IPR004260">
    <property type="entry name" value="Pyr-dimer_DNA_glycosylase"/>
</dbReference>
<gene>
    <name evidence="1" type="ORF">GCM10025866_29830</name>
</gene>
<keyword evidence="2" id="KW-1185">Reference proteome</keyword>
<evidence type="ECO:0000313" key="1">
    <source>
        <dbReference type="EMBL" id="BDZ47074.1"/>
    </source>
</evidence>
<proteinExistence type="predicted"/>
<accession>A0ABM8GFE2</accession>
<dbReference type="EMBL" id="AP027731">
    <property type="protein sequence ID" value="BDZ47074.1"/>
    <property type="molecule type" value="Genomic_DNA"/>
</dbReference>
<organism evidence="1 2">
    <name type="scientific">Naasia aerilata</name>
    <dbReference type="NCBI Taxonomy" id="1162966"/>
    <lineage>
        <taxon>Bacteria</taxon>
        <taxon>Bacillati</taxon>
        <taxon>Actinomycetota</taxon>
        <taxon>Actinomycetes</taxon>
        <taxon>Micrococcales</taxon>
        <taxon>Microbacteriaceae</taxon>
        <taxon>Naasia</taxon>
    </lineage>
</organism>
<dbReference type="NCBIfam" id="NF038085">
    <property type="entry name" value="MSMEG_6728_fam"/>
    <property type="match status" value="1"/>
</dbReference>
<evidence type="ECO:0000313" key="2">
    <source>
        <dbReference type="Proteomes" id="UP001321498"/>
    </source>
</evidence>
<sequence length="284" mass="31373">MCEPGTQLMQTFLPYPSFAESAAVLDTPRLGKQRVETLQILRASLLPSYGWQNHPVTLMWRGYLPALTAYGLATVAAWTDRGHTDSTHALIAEFAPEVDGMPEEELGRRGMLPAWVGDEAVHRSHRSNLIRKAPEHYGPLFPGTPGDLDYVWPPAADRHPVRPAGRDLWIVRPLTDAMSEEWLDQGIVAMGERSPLGRETPKWRAQLSEFVDALEPGTEIATLVGNEPVLHRGTVTGDLQTRQLESGAVSLVRTVDYTGTLSRGDFAIPAILQDPRSVFLAPLR</sequence>
<dbReference type="Proteomes" id="UP001321498">
    <property type="component" value="Chromosome"/>
</dbReference>
<dbReference type="Pfam" id="PF03013">
    <property type="entry name" value="Pyr_excise"/>
    <property type="match status" value="1"/>
</dbReference>
<protein>
    <submittedName>
        <fullName evidence="1">Uncharacterized protein</fullName>
    </submittedName>
</protein>
<name>A0ABM8GFE2_9MICO</name>
<reference evidence="2" key="1">
    <citation type="journal article" date="2019" name="Int. J. Syst. Evol. Microbiol.">
        <title>The Global Catalogue of Microorganisms (GCM) 10K type strain sequencing project: providing services to taxonomists for standard genome sequencing and annotation.</title>
        <authorList>
            <consortium name="The Broad Institute Genomics Platform"/>
            <consortium name="The Broad Institute Genome Sequencing Center for Infectious Disease"/>
            <person name="Wu L."/>
            <person name="Ma J."/>
        </authorList>
    </citation>
    <scope>NUCLEOTIDE SEQUENCE [LARGE SCALE GENOMIC DNA]</scope>
    <source>
        <strain evidence="2">NBRC 108725</strain>
    </source>
</reference>